<keyword evidence="2" id="KW-1185">Reference proteome</keyword>
<comment type="caution">
    <text evidence="1">The sequence shown here is derived from an EMBL/GenBank/DDBJ whole genome shotgun (WGS) entry which is preliminary data.</text>
</comment>
<dbReference type="SUPFAM" id="SSF54909">
    <property type="entry name" value="Dimeric alpha+beta barrel"/>
    <property type="match status" value="1"/>
</dbReference>
<accession>A0ABN1YU81</accession>
<gene>
    <name evidence="1" type="ORF">GCM10009640_16060</name>
</gene>
<proteinExistence type="predicted"/>
<evidence type="ECO:0000313" key="2">
    <source>
        <dbReference type="Proteomes" id="UP001501266"/>
    </source>
</evidence>
<dbReference type="Proteomes" id="UP001501266">
    <property type="component" value="Unassembled WGS sequence"/>
</dbReference>
<reference evidence="1 2" key="1">
    <citation type="journal article" date="2019" name="Int. J. Syst. Evol. Microbiol.">
        <title>The Global Catalogue of Microorganisms (GCM) 10K type strain sequencing project: providing services to taxonomists for standard genome sequencing and annotation.</title>
        <authorList>
            <consortium name="The Broad Institute Genomics Platform"/>
            <consortium name="The Broad Institute Genome Sequencing Center for Infectious Disease"/>
            <person name="Wu L."/>
            <person name="Ma J."/>
        </authorList>
    </citation>
    <scope>NUCLEOTIDE SEQUENCE [LARGE SCALE GENOMIC DNA]</scope>
    <source>
        <strain evidence="1 2">JCM 12398</strain>
    </source>
</reference>
<dbReference type="EMBL" id="BAAAKK010000004">
    <property type="protein sequence ID" value="GAA1422777.1"/>
    <property type="molecule type" value="Genomic_DNA"/>
</dbReference>
<organism evidence="1 2">
    <name type="scientific">Agrococcus citreus</name>
    <dbReference type="NCBI Taxonomy" id="84643"/>
    <lineage>
        <taxon>Bacteria</taxon>
        <taxon>Bacillati</taxon>
        <taxon>Actinomycetota</taxon>
        <taxon>Actinomycetes</taxon>
        <taxon>Micrococcales</taxon>
        <taxon>Microbacteriaceae</taxon>
        <taxon>Agrococcus</taxon>
    </lineage>
</organism>
<sequence length="254" mass="26975">MTAASAVGAETEASAWGGEAASFGGALVNLISVTAAHLEDFEDWYSFEHFPERLAIPGFRRARRYVEVAPEPGARPVQFLSIYETDDVATLTSDAYLAALDAPTDWTRRVAPTFIGNERSVGRLNALEGVGRSARVAVARLLPGTGSEDLVREAIGSALHAALRSRTLVRASLIEDDRAATAAKDATQEGKSMAGSSAPAGSGWFVVAELHGVTSRVEGAELEALLVPASMHDHVSEVRVSEYRLIVDRTADPS</sequence>
<dbReference type="InterPro" id="IPR011008">
    <property type="entry name" value="Dimeric_a/b-barrel"/>
</dbReference>
<name>A0ABN1YU81_9MICO</name>
<dbReference type="RefSeq" id="WP_343919206.1">
    <property type="nucleotide sequence ID" value="NZ_BAAAKK010000004.1"/>
</dbReference>
<evidence type="ECO:0000313" key="1">
    <source>
        <dbReference type="EMBL" id="GAA1422777.1"/>
    </source>
</evidence>
<protein>
    <submittedName>
        <fullName evidence="1">Uncharacterized protein</fullName>
    </submittedName>
</protein>